<dbReference type="RefSeq" id="WP_274688637.1">
    <property type="nucleotide sequence ID" value="NZ_JAPMOU010000010.1"/>
</dbReference>
<gene>
    <name evidence="1" type="ORF">ORQ98_09870</name>
</gene>
<sequence>MHTLPTTTVDIQRGLMSDKVFDRVLEELRVHKNLIKVIVLYHGGEPLLNRNFHKMVSEIRASDDFFFIKTVSNGMVLTKKLRGNDWQSD</sequence>
<proteinExistence type="predicted"/>
<dbReference type="Gene3D" id="3.20.20.70">
    <property type="entry name" value="Aldolase class I"/>
    <property type="match status" value="1"/>
</dbReference>
<accession>A0ABT5U7D9</accession>
<dbReference type="InterPro" id="IPR058240">
    <property type="entry name" value="rSAM_sf"/>
</dbReference>
<dbReference type="SUPFAM" id="SSF102114">
    <property type="entry name" value="Radical SAM enzymes"/>
    <property type="match status" value="1"/>
</dbReference>
<dbReference type="Proteomes" id="UP001528823">
    <property type="component" value="Unassembled WGS sequence"/>
</dbReference>
<reference evidence="1 2" key="1">
    <citation type="submission" date="2022-11" db="EMBL/GenBank/DDBJ databases">
        <title>Spartinivicinus poritis sp. nov., isolated from scleractinian coral Porites lutea.</title>
        <authorList>
            <person name="Zhang G."/>
            <person name="Cai L."/>
            <person name="Wei Q."/>
        </authorList>
    </citation>
    <scope>NUCLEOTIDE SEQUENCE [LARGE SCALE GENOMIC DNA]</scope>
    <source>
        <strain evidence="1 2">A2-2</strain>
    </source>
</reference>
<organism evidence="1 2">
    <name type="scientific">Spartinivicinus poritis</name>
    <dbReference type="NCBI Taxonomy" id="2994640"/>
    <lineage>
        <taxon>Bacteria</taxon>
        <taxon>Pseudomonadati</taxon>
        <taxon>Pseudomonadota</taxon>
        <taxon>Gammaproteobacteria</taxon>
        <taxon>Oceanospirillales</taxon>
        <taxon>Zooshikellaceae</taxon>
        <taxon>Spartinivicinus</taxon>
    </lineage>
</organism>
<keyword evidence="2" id="KW-1185">Reference proteome</keyword>
<evidence type="ECO:0000313" key="2">
    <source>
        <dbReference type="Proteomes" id="UP001528823"/>
    </source>
</evidence>
<comment type="caution">
    <text evidence="1">The sequence shown here is derived from an EMBL/GenBank/DDBJ whole genome shotgun (WGS) entry which is preliminary data.</text>
</comment>
<dbReference type="InterPro" id="IPR013785">
    <property type="entry name" value="Aldolase_TIM"/>
</dbReference>
<evidence type="ECO:0000313" key="1">
    <source>
        <dbReference type="EMBL" id="MDE1462280.1"/>
    </source>
</evidence>
<dbReference type="EMBL" id="JAPMOU010000010">
    <property type="protein sequence ID" value="MDE1462280.1"/>
    <property type="molecule type" value="Genomic_DNA"/>
</dbReference>
<protein>
    <submittedName>
        <fullName evidence="1">Uncharacterized protein</fullName>
    </submittedName>
</protein>
<name>A0ABT5U7D9_9GAMM</name>